<feature type="compositionally biased region" description="Polar residues" evidence="1">
    <location>
        <begin position="585"/>
        <end position="595"/>
    </location>
</feature>
<keyword evidence="2" id="KW-1133">Transmembrane helix</keyword>
<organism evidence="3 4">
    <name type="scientific">Globisporangium ultimum (strain ATCC 200006 / CBS 805.95 / DAOM BR144)</name>
    <name type="common">Pythium ultimum</name>
    <dbReference type="NCBI Taxonomy" id="431595"/>
    <lineage>
        <taxon>Eukaryota</taxon>
        <taxon>Sar</taxon>
        <taxon>Stramenopiles</taxon>
        <taxon>Oomycota</taxon>
        <taxon>Peronosporomycetes</taxon>
        <taxon>Pythiales</taxon>
        <taxon>Pythiaceae</taxon>
        <taxon>Globisporangium</taxon>
    </lineage>
</organism>
<accession>K3X4Q9</accession>
<keyword evidence="2" id="KW-0472">Membrane</keyword>
<evidence type="ECO:0000313" key="3">
    <source>
        <dbReference type="EnsemblProtists" id="PYU1_T012208"/>
    </source>
</evidence>
<protein>
    <recommendedName>
        <fullName evidence="5">Transmembrane protein</fullName>
    </recommendedName>
</protein>
<evidence type="ECO:0000313" key="4">
    <source>
        <dbReference type="Proteomes" id="UP000019132"/>
    </source>
</evidence>
<dbReference type="EnsemblProtists" id="PYU1_T012208">
    <property type="protein sequence ID" value="PYU1_T012208"/>
    <property type="gene ID" value="PYU1_G012182"/>
</dbReference>
<feature type="region of interest" description="Disordered" evidence="1">
    <location>
        <begin position="552"/>
        <end position="612"/>
    </location>
</feature>
<reference evidence="3" key="3">
    <citation type="submission" date="2015-02" db="UniProtKB">
        <authorList>
            <consortium name="EnsemblProtists"/>
        </authorList>
    </citation>
    <scope>IDENTIFICATION</scope>
    <source>
        <strain evidence="3">DAOM BR144</strain>
    </source>
</reference>
<evidence type="ECO:0000256" key="2">
    <source>
        <dbReference type="SAM" id="Phobius"/>
    </source>
</evidence>
<proteinExistence type="predicted"/>
<reference evidence="4" key="1">
    <citation type="journal article" date="2010" name="Genome Biol.">
        <title>Genome sequence of the necrotrophic plant pathogen Pythium ultimum reveals original pathogenicity mechanisms and effector repertoire.</title>
        <authorList>
            <person name="Levesque C.A."/>
            <person name="Brouwer H."/>
            <person name="Cano L."/>
            <person name="Hamilton J.P."/>
            <person name="Holt C."/>
            <person name="Huitema E."/>
            <person name="Raffaele S."/>
            <person name="Robideau G.P."/>
            <person name="Thines M."/>
            <person name="Win J."/>
            <person name="Zerillo M.M."/>
            <person name="Beakes G.W."/>
            <person name="Boore J.L."/>
            <person name="Busam D."/>
            <person name="Dumas B."/>
            <person name="Ferriera S."/>
            <person name="Fuerstenberg S.I."/>
            <person name="Gachon C.M."/>
            <person name="Gaulin E."/>
            <person name="Govers F."/>
            <person name="Grenville-Briggs L."/>
            <person name="Horner N."/>
            <person name="Hostetler J."/>
            <person name="Jiang R.H."/>
            <person name="Johnson J."/>
            <person name="Krajaejun T."/>
            <person name="Lin H."/>
            <person name="Meijer H.J."/>
            <person name="Moore B."/>
            <person name="Morris P."/>
            <person name="Phuntmart V."/>
            <person name="Puiu D."/>
            <person name="Shetty J."/>
            <person name="Stajich J.E."/>
            <person name="Tripathy S."/>
            <person name="Wawra S."/>
            <person name="van West P."/>
            <person name="Whitty B.R."/>
            <person name="Coutinho P.M."/>
            <person name="Henrissat B."/>
            <person name="Martin F."/>
            <person name="Thomas P.D."/>
            <person name="Tyler B.M."/>
            <person name="De Vries R.P."/>
            <person name="Kamoun S."/>
            <person name="Yandell M."/>
            <person name="Tisserat N."/>
            <person name="Buell C.R."/>
        </authorList>
    </citation>
    <scope>NUCLEOTIDE SEQUENCE</scope>
    <source>
        <strain evidence="4">DAOM:BR144</strain>
    </source>
</reference>
<dbReference type="InParanoid" id="K3X4Q9"/>
<keyword evidence="2" id="KW-0812">Transmembrane</keyword>
<keyword evidence="4" id="KW-1185">Reference proteome</keyword>
<reference evidence="4" key="2">
    <citation type="submission" date="2010-04" db="EMBL/GenBank/DDBJ databases">
        <authorList>
            <person name="Buell R."/>
            <person name="Hamilton J."/>
            <person name="Hostetler J."/>
        </authorList>
    </citation>
    <scope>NUCLEOTIDE SEQUENCE [LARGE SCALE GENOMIC DNA]</scope>
    <source>
        <strain evidence="4">DAOM:BR144</strain>
    </source>
</reference>
<dbReference type="Proteomes" id="UP000019132">
    <property type="component" value="Unassembled WGS sequence"/>
</dbReference>
<sequence length="612" mass="66767">MRSLLPGFAELKSFCELHDHDASFAYDASSSTTCKLNADYTVSIEDVNALVAAFSDDTPWVWNASNATASSTPPNSTRVALLLDAFLAQPFTTMRDCSFVVKNIALAFDLAEDRTSESCVQDANSGGIYLDLPMLTSAGFTSKPRAFLTDIQAYLRYAGTKFGYEPSVLGRKPVALSSDGPVPSTASLKYPIGGYIAVTTISDTIFASKANPYGGFWRNDSLARNDEGADSVMLSPSMVVPQQFTMQVPLEHDLKLFKKRNNVVGEILAIDNATEVLVWGMRVVLSGVRVTDGSQFTTLVLATKYTNGGDKFPPQKFLFYWEYARRLVQFEYERNVTRFGASLMRYTVTNWLEPTSLPTGLDESQTALLNMSLLLDDLQFAVGAASPLLTEAANATVDVDPLTGSVCHSRMVWQLSARVQRDAARDVWHNAILDCWLPVVWVQEQASVSARKGLTFASAARGGPFAKEKVAKWEVIGGCVYIVVGAALLFFYARRARMLKRLLQAQNVLPEQTVCLLDDETLPTSVGSPTQASRQVGGNDAEVTAVRQPLTTVAQSDSSNHRDQLTHLHSSGSRSGRSGRRKTQHIQTIIEQTDGISDDAESNGGANVSVRT</sequence>
<name>K3X4Q9_GLOUD</name>
<dbReference type="STRING" id="431595.K3X4Q9"/>
<dbReference type="VEuPathDB" id="FungiDB:PYU1_G012182"/>
<dbReference type="AlphaFoldDB" id="K3X4Q9"/>
<dbReference type="eggNOG" id="KOG3776">
    <property type="taxonomic scope" value="Eukaryota"/>
</dbReference>
<dbReference type="OMA" id="DRTSESC"/>
<dbReference type="EMBL" id="GL376601">
    <property type="status" value="NOT_ANNOTATED_CDS"/>
    <property type="molecule type" value="Genomic_DNA"/>
</dbReference>
<evidence type="ECO:0008006" key="5">
    <source>
        <dbReference type="Google" id="ProtNLM"/>
    </source>
</evidence>
<feature type="transmembrane region" description="Helical" evidence="2">
    <location>
        <begin position="475"/>
        <end position="493"/>
    </location>
</feature>
<dbReference type="HOGENOM" id="CLU_446568_0_0_1"/>
<evidence type="ECO:0000256" key="1">
    <source>
        <dbReference type="SAM" id="MobiDB-lite"/>
    </source>
</evidence>